<keyword evidence="2" id="KW-0813">Transport</keyword>
<name>A0ABS1CQB3_9GAMM</name>
<proteinExistence type="inferred from homology"/>
<evidence type="ECO:0000256" key="2">
    <source>
        <dbReference type="ARBA" id="ARBA00022592"/>
    </source>
</evidence>
<sequence>GHIVRSYDEELAALRTLVLDMGVLVLEQTSAAVGALSQGEIEQARRVLDRERKVAYFVLDADDMIFNLIAKRQPAAIDLRLVLALSKVVAHLERVGSRAGRIAWSVVNLLERGNQQPSAKILHHVTRLHQLATEMLQRSLDALANTDVDAALEVFADNIVLDQEIDAAMRHLMNFVLEDPALVGQVLELVMAMRALSCIGDQGGNIAEQIVFIAKGKDVRYQNREILIDALRQRAPSH</sequence>
<evidence type="ECO:0000259" key="3">
    <source>
        <dbReference type="Pfam" id="PF01895"/>
    </source>
</evidence>
<evidence type="ECO:0000256" key="1">
    <source>
        <dbReference type="ARBA" id="ARBA00008107"/>
    </source>
</evidence>
<feature type="domain" description="PhoU" evidence="3">
    <location>
        <begin position="125"/>
        <end position="210"/>
    </location>
</feature>
<dbReference type="PANTHER" id="PTHR42930">
    <property type="entry name" value="PHOSPHATE-SPECIFIC TRANSPORT SYSTEM ACCESSORY PROTEIN PHOU"/>
    <property type="match status" value="1"/>
</dbReference>
<dbReference type="Gene3D" id="1.20.58.220">
    <property type="entry name" value="Phosphate transport system protein phou homolog 2, domain 2"/>
    <property type="match status" value="2"/>
</dbReference>
<dbReference type="PANTHER" id="PTHR42930:SF3">
    <property type="entry name" value="PHOSPHATE-SPECIFIC TRANSPORT SYSTEM ACCESSORY PROTEIN PHOU"/>
    <property type="match status" value="1"/>
</dbReference>
<dbReference type="EMBL" id="NRRV01000191">
    <property type="protein sequence ID" value="MBK1634004.1"/>
    <property type="molecule type" value="Genomic_DNA"/>
</dbReference>
<evidence type="ECO:0000313" key="4">
    <source>
        <dbReference type="EMBL" id="MBK1634004.1"/>
    </source>
</evidence>
<dbReference type="Proteomes" id="UP000748752">
    <property type="component" value="Unassembled WGS sequence"/>
</dbReference>
<dbReference type="InterPro" id="IPR038078">
    <property type="entry name" value="PhoU-like_sf"/>
</dbReference>
<accession>A0ABS1CQB3</accession>
<reference evidence="4 5" key="1">
    <citation type="journal article" date="2020" name="Microorganisms">
        <title>Osmotic Adaptation and Compatible Solute Biosynthesis of Phototrophic Bacteria as Revealed from Genome Analyses.</title>
        <authorList>
            <person name="Imhoff J.F."/>
            <person name="Rahn T."/>
            <person name="Kunzel S."/>
            <person name="Keller A."/>
            <person name="Neulinger S.C."/>
        </authorList>
    </citation>
    <scope>NUCLEOTIDE SEQUENCE [LARGE SCALE GENOMIC DNA]</scope>
    <source>
        <strain evidence="4 5">DSM 6210</strain>
    </source>
</reference>
<feature type="domain" description="PhoU" evidence="3">
    <location>
        <begin position="19"/>
        <end position="103"/>
    </location>
</feature>
<comment type="similarity">
    <text evidence="1">Belongs to the PhoU family.</text>
</comment>
<organism evidence="4 5">
    <name type="scientific">Thiohalocapsa halophila</name>
    <dbReference type="NCBI Taxonomy" id="69359"/>
    <lineage>
        <taxon>Bacteria</taxon>
        <taxon>Pseudomonadati</taxon>
        <taxon>Pseudomonadota</taxon>
        <taxon>Gammaproteobacteria</taxon>
        <taxon>Chromatiales</taxon>
        <taxon>Chromatiaceae</taxon>
        <taxon>Thiohalocapsa</taxon>
    </lineage>
</organism>
<protein>
    <submittedName>
        <fullName evidence="4">Phosphate transport system regulatory protein PhoU</fullName>
    </submittedName>
</protein>
<dbReference type="InterPro" id="IPR028366">
    <property type="entry name" value="PhoU"/>
</dbReference>
<keyword evidence="2" id="KW-0592">Phosphate transport</keyword>
<dbReference type="Pfam" id="PF01895">
    <property type="entry name" value="PhoU"/>
    <property type="match status" value="2"/>
</dbReference>
<dbReference type="PIRSF" id="PIRSF003107">
    <property type="entry name" value="PhoU"/>
    <property type="match status" value="1"/>
</dbReference>
<evidence type="ECO:0000313" key="5">
    <source>
        <dbReference type="Proteomes" id="UP000748752"/>
    </source>
</evidence>
<dbReference type="InterPro" id="IPR026022">
    <property type="entry name" value="PhoU_dom"/>
</dbReference>
<comment type="caution">
    <text evidence="4">The sequence shown here is derived from an EMBL/GenBank/DDBJ whole genome shotgun (WGS) entry which is preliminary data.</text>
</comment>
<feature type="non-terminal residue" evidence="4">
    <location>
        <position position="1"/>
    </location>
</feature>
<dbReference type="RefSeq" id="WP_200243748.1">
    <property type="nucleotide sequence ID" value="NZ_NRRV01000191.1"/>
</dbReference>
<dbReference type="SUPFAM" id="SSF109755">
    <property type="entry name" value="PhoU-like"/>
    <property type="match status" value="1"/>
</dbReference>
<keyword evidence="5" id="KW-1185">Reference proteome</keyword>
<dbReference type="NCBIfam" id="TIGR02135">
    <property type="entry name" value="phoU_full"/>
    <property type="match status" value="1"/>
</dbReference>
<gene>
    <name evidence="4" type="primary">phoU</name>
    <name evidence="4" type="ORF">CKO31_25450</name>
</gene>